<dbReference type="InterPro" id="IPR029063">
    <property type="entry name" value="SAM-dependent_MTases_sf"/>
</dbReference>
<dbReference type="InterPro" id="IPR007848">
    <property type="entry name" value="Small_mtfrase_dom"/>
</dbReference>
<evidence type="ECO:0000256" key="1">
    <source>
        <dbReference type="ARBA" id="ARBA00022603"/>
    </source>
</evidence>
<evidence type="ECO:0000259" key="4">
    <source>
        <dbReference type="Pfam" id="PF05175"/>
    </source>
</evidence>
<proteinExistence type="predicted"/>
<dbReference type="SUPFAM" id="SSF53335">
    <property type="entry name" value="S-adenosyl-L-methionine-dependent methyltransferases"/>
    <property type="match status" value="1"/>
</dbReference>
<accession>A0A6J4Q0V3</accession>
<dbReference type="Gene3D" id="3.40.50.150">
    <property type="entry name" value="Vaccinia Virus protein VP39"/>
    <property type="match status" value="1"/>
</dbReference>
<organism evidence="5">
    <name type="scientific">uncultured Quadrisphaera sp</name>
    <dbReference type="NCBI Taxonomy" id="904978"/>
    <lineage>
        <taxon>Bacteria</taxon>
        <taxon>Bacillati</taxon>
        <taxon>Actinomycetota</taxon>
        <taxon>Actinomycetes</taxon>
        <taxon>Kineosporiales</taxon>
        <taxon>Kineosporiaceae</taxon>
        <taxon>Quadrisphaera</taxon>
        <taxon>environmental samples</taxon>
    </lineage>
</organism>
<dbReference type="EC" id="2.1.1.52" evidence="5"/>
<dbReference type="AlphaFoldDB" id="A0A6J4Q0V3"/>
<protein>
    <submittedName>
        <fullName evidence="5">Ribosomal RNA small subunit methyltransferase C</fullName>
        <ecNumber evidence="5">2.1.1.52</ecNumber>
    </submittedName>
</protein>
<gene>
    <name evidence="5" type="ORF">AVDCRST_MAG35-2534</name>
</gene>
<dbReference type="Pfam" id="PF05175">
    <property type="entry name" value="MTS"/>
    <property type="match status" value="1"/>
</dbReference>
<dbReference type="EMBL" id="CADCUY010000512">
    <property type="protein sequence ID" value="CAA9430090.1"/>
    <property type="molecule type" value="Genomic_DNA"/>
</dbReference>
<evidence type="ECO:0000313" key="5">
    <source>
        <dbReference type="EMBL" id="CAA9430090.1"/>
    </source>
</evidence>
<dbReference type="InterPro" id="IPR046977">
    <property type="entry name" value="RsmC/RlmG"/>
</dbReference>
<dbReference type="PANTHER" id="PTHR47816">
    <property type="entry name" value="RIBOSOMAL RNA SMALL SUBUNIT METHYLTRANSFERASE C"/>
    <property type="match status" value="1"/>
</dbReference>
<dbReference type="CDD" id="cd02440">
    <property type="entry name" value="AdoMet_MTases"/>
    <property type="match status" value="1"/>
</dbReference>
<reference evidence="5" key="1">
    <citation type="submission" date="2020-02" db="EMBL/GenBank/DDBJ databases">
        <authorList>
            <person name="Meier V. D."/>
        </authorList>
    </citation>
    <scope>NUCLEOTIDE SEQUENCE</scope>
    <source>
        <strain evidence="5">AVDCRST_MAG35</strain>
    </source>
</reference>
<name>A0A6J4Q0V3_9ACTN</name>
<sequence>MVGGRGEEGAGAATGGSHYFSPVPAGTGERRPLRVELAGAERELETAGGVFSPDRLDAGTSVLLATAPPPPPRGDLVDVGCGWGALALSMALRAPEATVWAVDVNPRALEVTAANAARLGLPGVRAVLPEQVPPGLEVAALWSNPPIRVGKELLHRLLLTWLPRLGAGAEAHLVVQRHLGADSLQRWLQDEGLRAAGVRAPVERVRSARGYRVLRVGPVATSAADAPGVPAGGPQAER</sequence>
<keyword evidence="1 5" id="KW-0489">Methyltransferase</keyword>
<keyword evidence="2 5" id="KW-0808">Transferase</keyword>
<evidence type="ECO:0000256" key="2">
    <source>
        <dbReference type="ARBA" id="ARBA00022679"/>
    </source>
</evidence>
<dbReference type="GO" id="GO:0032259">
    <property type="term" value="P:methylation"/>
    <property type="evidence" value="ECO:0007669"/>
    <property type="project" value="UniProtKB-KW"/>
</dbReference>
<dbReference type="PANTHER" id="PTHR47816:SF4">
    <property type="entry name" value="RIBOSOMAL RNA SMALL SUBUNIT METHYLTRANSFERASE C"/>
    <property type="match status" value="1"/>
</dbReference>
<evidence type="ECO:0000256" key="3">
    <source>
        <dbReference type="SAM" id="MobiDB-lite"/>
    </source>
</evidence>
<feature type="region of interest" description="Disordered" evidence="3">
    <location>
        <begin position="1"/>
        <end position="28"/>
    </location>
</feature>
<feature type="domain" description="Methyltransferase small" evidence="4">
    <location>
        <begin position="43"/>
        <end position="184"/>
    </location>
</feature>
<dbReference type="GO" id="GO:0008757">
    <property type="term" value="F:S-adenosylmethionine-dependent methyltransferase activity"/>
    <property type="evidence" value="ECO:0007669"/>
    <property type="project" value="InterPro"/>
</dbReference>